<evidence type="ECO:0000313" key="4">
    <source>
        <dbReference type="Proteomes" id="UP000828390"/>
    </source>
</evidence>
<dbReference type="PRINTS" id="PR00700">
    <property type="entry name" value="PRTYPHPHTASE"/>
</dbReference>
<gene>
    <name evidence="3" type="ORF">DPMN_066439</name>
</gene>
<proteinExistence type="predicted"/>
<dbReference type="Proteomes" id="UP000828390">
    <property type="component" value="Unassembled WGS sequence"/>
</dbReference>
<protein>
    <submittedName>
        <fullName evidence="3">Uncharacterized protein</fullName>
    </submittedName>
</protein>
<dbReference type="InterPro" id="IPR029021">
    <property type="entry name" value="Prot-tyrosine_phosphatase-like"/>
</dbReference>
<reference evidence="3" key="2">
    <citation type="submission" date="2020-11" db="EMBL/GenBank/DDBJ databases">
        <authorList>
            <person name="McCartney M.A."/>
            <person name="Auch B."/>
            <person name="Kono T."/>
            <person name="Mallez S."/>
            <person name="Becker A."/>
            <person name="Gohl D.M."/>
            <person name="Silverstein K.A.T."/>
            <person name="Koren S."/>
            <person name="Bechman K.B."/>
            <person name="Herman A."/>
            <person name="Abrahante J.E."/>
            <person name="Garbe J."/>
        </authorList>
    </citation>
    <scope>NUCLEOTIDE SEQUENCE</scope>
    <source>
        <strain evidence="3">Duluth1</strain>
        <tissue evidence="3">Whole animal</tissue>
    </source>
</reference>
<keyword evidence="4" id="KW-1185">Reference proteome</keyword>
<feature type="domain" description="Tyrosine-protein phosphatase" evidence="1">
    <location>
        <begin position="1"/>
        <end position="51"/>
    </location>
</feature>
<dbReference type="PROSITE" id="PS50055">
    <property type="entry name" value="TYR_PHOSPHATASE_PTP"/>
    <property type="match status" value="1"/>
</dbReference>
<dbReference type="AlphaFoldDB" id="A0A9D4BS20"/>
<organism evidence="3 4">
    <name type="scientific">Dreissena polymorpha</name>
    <name type="common">Zebra mussel</name>
    <name type="synonym">Mytilus polymorpha</name>
    <dbReference type="NCBI Taxonomy" id="45954"/>
    <lineage>
        <taxon>Eukaryota</taxon>
        <taxon>Metazoa</taxon>
        <taxon>Spiralia</taxon>
        <taxon>Lophotrochozoa</taxon>
        <taxon>Mollusca</taxon>
        <taxon>Bivalvia</taxon>
        <taxon>Autobranchia</taxon>
        <taxon>Heteroconchia</taxon>
        <taxon>Euheterodonta</taxon>
        <taxon>Imparidentia</taxon>
        <taxon>Neoheterodontei</taxon>
        <taxon>Myida</taxon>
        <taxon>Dreissenoidea</taxon>
        <taxon>Dreissenidae</taxon>
        <taxon>Dreissena</taxon>
    </lineage>
</organism>
<dbReference type="InterPro" id="IPR000242">
    <property type="entry name" value="PTP_cat"/>
</dbReference>
<evidence type="ECO:0000313" key="3">
    <source>
        <dbReference type="EMBL" id="KAH3707045.1"/>
    </source>
</evidence>
<dbReference type="GO" id="GO:0004725">
    <property type="term" value="F:protein tyrosine phosphatase activity"/>
    <property type="evidence" value="ECO:0007669"/>
    <property type="project" value="InterPro"/>
</dbReference>
<dbReference type="Pfam" id="PF00102">
    <property type="entry name" value="Y_phosphatase"/>
    <property type="match status" value="1"/>
</dbReference>
<evidence type="ECO:0000259" key="1">
    <source>
        <dbReference type="PROSITE" id="PS50055"/>
    </source>
</evidence>
<evidence type="ECO:0000259" key="2">
    <source>
        <dbReference type="PROSITE" id="PS50056"/>
    </source>
</evidence>
<accession>A0A9D4BS20</accession>
<dbReference type="PANTHER" id="PTHR19134:SF449">
    <property type="entry name" value="TYROSINE-PROTEIN PHOSPHATASE 1"/>
    <property type="match status" value="1"/>
</dbReference>
<name>A0A9D4BS20_DREPO</name>
<dbReference type="Gene3D" id="3.90.190.10">
    <property type="entry name" value="Protein tyrosine phosphatase superfamily"/>
    <property type="match status" value="1"/>
</dbReference>
<feature type="domain" description="Tyrosine specific protein phosphatases" evidence="2">
    <location>
        <begin position="1"/>
        <end position="56"/>
    </location>
</feature>
<sequence length="62" mass="6656">MFVSAVSAGVGRTGTFIAMDYLYDQGKETGNIDIPQCVTNLRAQRVNMVQTAVSVTSRSIVS</sequence>
<comment type="caution">
    <text evidence="3">The sequence shown here is derived from an EMBL/GenBank/DDBJ whole genome shotgun (WGS) entry which is preliminary data.</text>
</comment>
<reference evidence="3" key="1">
    <citation type="journal article" date="2019" name="bioRxiv">
        <title>The Genome of the Zebra Mussel, Dreissena polymorpha: A Resource for Invasive Species Research.</title>
        <authorList>
            <person name="McCartney M.A."/>
            <person name="Auch B."/>
            <person name="Kono T."/>
            <person name="Mallez S."/>
            <person name="Zhang Y."/>
            <person name="Obille A."/>
            <person name="Becker A."/>
            <person name="Abrahante J.E."/>
            <person name="Garbe J."/>
            <person name="Badalamenti J.P."/>
            <person name="Herman A."/>
            <person name="Mangelson H."/>
            <person name="Liachko I."/>
            <person name="Sullivan S."/>
            <person name="Sone E.D."/>
            <person name="Koren S."/>
            <person name="Silverstein K.A.T."/>
            <person name="Beckman K.B."/>
            <person name="Gohl D.M."/>
        </authorList>
    </citation>
    <scope>NUCLEOTIDE SEQUENCE</scope>
    <source>
        <strain evidence="3">Duluth1</strain>
        <tissue evidence="3">Whole animal</tissue>
    </source>
</reference>
<dbReference type="EMBL" id="JAIWYP010000014">
    <property type="protein sequence ID" value="KAH3707045.1"/>
    <property type="molecule type" value="Genomic_DNA"/>
</dbReference>
<dbReference type="InterPro" id="IPR050348">
    <property type="entry name" value="Protein-Tyr_Phosphatase"/>
</dbReference>
<dbReference type="PANTHER" id="PTHR19134">
    <property type="entry name" value="RECEPTOR-TYPE TYROSINE-PROTEIN PHOSPHATASE"/>
    <property type="match status" value="1"/>
</dbReference>
<dbReference type="PROSITE" id="PS50056">
    <property type="entry name" value="TYR_PHOSPHATASE_2"/>
    <property type="match status" value="1"/>
</dbReference>
<dbReference type="SUPFAM" id="SSF52799">
    <property type="entry name" value="(Phosphotyrosine protein) phosphatases II"/>
    <property type="match status" value="1"/>
</dbReference>
<dbReference type="InterPro" id="IPR000387">
    <property type="entry name" value="Tyr_Pase_dom"/>
</dbReference>